<reference evidence="1 2" key="1">
    <citation type="submission" date="2018-08" db="EMBL/GenBank/DDBJ databases">
        <title>Lysobacter soli KCTC 22011, whole genome shotgun sequence.</title>
        <authorList>
            <person name="Zhang X."/>
            <person name="Feng G."/>
            <person name="Zhu H."/>
        </authorList>
    </citation>
    <scope>NUCLEOTIDE SEQUENCE [LARGE SCALE GENOMIC DNA]</scope>
    <source>
        <strain evidence="1 2">KCTC 22011</strain>
    </source>
</reference>
<sequence>MDVISNGLHPQMDVIPAKAGIQAVTASISLLVIPAKAGIHSDVLEEQQPSAVRKKLFTLSAPLPLTPTPLPMGEGL</sequence>
<dbReference type="AlphaFoldDB" id="A0A3D8V7M7"/>
<gene>
    <name evidence="1" type="ORF">DX912_17535</name>
</gene>
<dbReference type="EMBL" id="QTJR01000019">
    <property type="protein sequence ID" value="RDY65396.1"/>
    <property type="molecule type" value="Genomic_DNA"/>
</dbReference>
<dbReference type="Proteomes" id="UP000256829">
    <property type="component" value="Unassembled WGS sequence"/>
</dbReference>
<accession>A0A3D8V7M7</accession>
<protein>
    <submittedName>
        <fullName evidence="1">Uncharacterized protein</fullName>
    </submittedName>
</protein>
<keyword evidence="2" id="KW-1185">Reference proteome</keyword>
<evidence type="ECO:0000313" key="2">
    <source>
        <dbReference type="Proteomes" id="UP000256829"/>
    </source>
</evidence>
<name>A0A3D8V7M7_9GAMM</name>
<proteinExistence type="predicted"/>
<evidence type="ECO:0000313" key="1">
    <source>
        <dbReference type="EMBL" id="RDY65396.1"/>
    </source>
</evidence>
<organism evidence="1 2">
    <name type="scientific">Lysobacter soli</name>
    <dbReference type="NCBI Taxonomy" id="453783"/>
    <lineage>
        <taxon>Bacteria</taxon>
        <taxon>Pseudomonadati</taxon>
        <taxon>Pseudomonadota</taxon>
        <taxon>Gammaproteobacteria</taxon>
        <taxon>Lysobacterales</taxon>
        <taxon>Lysobacteraceae</taxon>
        <taxon>Lysobacter</taxon>
    </lineage>
</organism>
<comment type="caution">
    <text evidence="1">The sequence shown here is derived from an EMBL/GenBank/DDBJ whole genome shotgun (WGS) entry which is preliminary data.</text>
</comment>